<evidence type="ECO:0000313" key="1">
    <source>
        <dbReference type="EMBL" id="CAB4324301.1"/>
    </source>
</evidence>
<sequence length="231" mass="22665">MNSCPHAKAYTVYPTIGPAGSQATGAASHVTVTVSSALFVVDVTVGRPGASPGAHASAAVTTASRSLITLLEATDCAAADAASRNALLLTGTGAVYPTVIIAVAEVAASTVSAMLTVSSATFPSLSVDANIGATAASASRERSTSVSKPRTTASGADVGVSGSLNVTVQVACALSGLEQLEAAPVPRSERRSPVESFGNAATNALALSLSTTSTVICAPAGTSAGPVFEMR</sequence>
<proteinExistence type="predicted"/>
<protein>
    <submittedName>
        <fullName evidence="1">Unannotated protein</fullName>
    </submittedName>
</protein>
<accession>A0A6J5YIK0</accession>
<dbReference type="AlphaFoldDB" id="A0A6J5YIK0"/>
<name>A0A6J5YIK0_9ZZZZ</name>
<organism evidence="1">
    <name type="scientific">freshwater metagenome</name>
    <dbReference type="NCBI Taxonomy" id="449393"/>
    <lineage>
        <taxon>unclassified sequences</taxon>
        <taxon>metagenomes</taxon>
        <taxon>ecological metagenomes</taxon>
    </lineage>
</organism>
<gene>
    <name evidence="1" type="ORF">UFOPK1392_02066</name>
</gene>
<reference evidence="1" key="1">
    <citation type="submission" date="2020-05" db="EMBL/GenBank/DDBJ databases">
        <authorList>
            <person name="Chiriac C."/>
            <person name="Salcher M."/>
            <person name="Ghai R."/>
            <person name="Kavagutti S V."/>
        </authorList>
    </citation>
    <scope>NUCLEOTIDE SEQUENCE</scope>
</reference>
<dbReference type="EMBL" id="CAEMXZ010000128">
    <property type="protein sequence ID" value="CAB4324301.1"/>
    <property type="molecule type" value="Genomic_DNA"/>
</dbReference>